<accession>A0A1E3PXU2</accession>
<dbReference type="OrthoDB" id="2142759at2759"/>
<dbReference type="AlphaFoldDB" id="A0A1E3PXU2"/>
<feature type="region of interest" description="Disordered" evidence="1">
    <location>
        <begin position="1"/>
        <end position="22"/>
    </location>
</feature>
<dbReference type="EMBL" id="KV454303">
    <property type="protein sequence ID" value="ODQ69627.1"/>
    <property type="molecule type" value="Genomic_DNA"/>
</dbReference>
<evidence type="ECO:0000313" key="3">
    <source>
        <dbReference type="Proteomes" id="UP000094385"/>
    </source>
</evidence>
<feature type="compositionally biased region" description="Basic and acidic residues" evidence="1">
    <location>
        <begin position="1"/>
        <end position="11"/>
    </location>
</feature>
<dbReference type="Proteomes" id="UP000094385">
    <property type="component" value="Unassembled WGS sequence"/>
</dbReference>
<protein>
    <submittedName>
        <fullName evidence="2">Uncharacterized protein</fullName>
    </submittedName>
</protein>
<keyword evidence="3" id="KW-1185">Reference proteome</keyword>
<proteinExistence type="predicted"/>
<evidence type="ECO:0000313" key="2">
    <source>
        <dbReference type="EMBL" id="ODQ69627.1"/>
    </source>
</evidence>
<reference evidence="2 3" key="1">
    <citation type="journal article" date="2016" name="Proc. Natl. Acad. Sci. U.S.A.">
        <title>Comparative genomics of biotechnologically important yeasts.</title>
        <authorList>
            <person name="Riley R."/>
            <person name="Haridas S."/>
            <person name="Wolfe K.H."/>
            <person name="Lopes M.R."/>
            <person name="Hittinger C.T."/>
            <person name="Goeker M."/>
            <person name="Salamov A.A."/>
            <person name="Wisecaver J.H."/>
            <person name="Long T.M."/>
            <person name="Calvey C.H."/>
            <person name="Aerts A.L."/>
            <person name="Barry K.W."/>
            <person name="Choi C."/>
            <person name="Clum A."/>
            <person name="Coughlan A.Y."/>
            <person name="Deshpande S."/>
            <person name="Douglass A.P."/>
            <person name="Hanson S.J."/>
            <person name="Klenk H.-P."/>
            <person name="LaButti K.M."/>
            <person name="Lapidus A."/>
            <person name="Lindquist E.A."/>
            <person name="Lipzen A.M."/>
            <person name="Meier-Kolthoff J.P."/>
            <person name="Ohm R.A."/>
            <person name="Otillar R.P."/>
            <person name="Pangilinan J.L."/>
            <person name="Peng Y."/>
            <person name="Rokas A."/>
            <person name="Rosa C.A."/>
            <person name="Scheuner C."/>
            <person name="Sibirny A.A."/>
            <person name="Slot J.C."/>
            <person name="Stielow J.B."/>
            <person name="Sun H."/>
            <person name="Kurtzman C.P."/>
            <person name="Blackwell M."/>
            <person name="Grigoriev I.V."/>
            <person name="Jeffries T.W."/>
        </authorList>
    </citation>
    <scope>NUCLEOTIDE SEQUENCE [LARGE SCALE GENOMIC DNA]</scope>
    <source>
        <strain evidence="2 3">NRRL Y-11557</strain>
    </source>
</reference>
<organism evidence="2 3">
    <name type="scientific">Lipomyces starkeyi NRRL Y-11557</name>
    <dbReference type="NCBI Taxonomy" id="675824"/>
    <lineage>
        <taxon>Eukaryota</taxon>
        <taxon>Fungi</taxon>
        <taxon>Dikarya</taxon>
        <taxon>Ascomycota</taxon>
        <taxon>Saccharomycotina</taxon>
        <taxon>Lipomycetes</taxon>
        <taxon>Lipomycetales</taxon>
        <taxon>Lipomycetaceae</taxon>
        <taxon>Lipomyces</taxon>
    </lineage>
</organism>
<evidence type="ECO:0000256" key="1">
    <source>
        <dbReference type="SAM" id="MobiDB-lite"/>
    </source>
</evidence>
<gene>
    <name evidence="2" type="ORF">LIPSTDRAFT_75893</name>
</gene>
<name>A0A1E3PXU2_LIPST</name>
<sequence length="99" mass="11416">MPRRPTDKPLQPEEYDIEPTSPNGRILITNEWCITRVLSYTASGRDELFRRRVRERDGKCVITGVVNPKMKVDVNDWSTFHRPHLPTVGRTMVILGGLQ</sequence>